<evidence type="ECO:0000313" key="2">
    <source>
        <dbReference type="EMBL" id="NML65020.1"/>
    </source>
</evidence>
<proteinExistence type="predicted"/>
<evidence type="ECO:0000259" key="1">
    <source>
        <dbReference type="PROSITE" id="PS51186"/>
    </source>
</evidence>
<keyword evidence="3" id="KW-1185">Reference proteome</keyword>
<accession>A0A7Y0ACW7</accession>
<reference evidence="2 3" key="1">
    <citation type="submission" date="2020-04" db="EMBL/GenBank/DDBJ databases">
        <title>Hymenobacter polaris sp. nov., isolated from Arctic soil.</title>
        <authorList>
            <person name="Dahal R.H."/>
        </authorList>
    </citation>
    <scope>NUCLEOTIDE SEQUENCE [LARGE SCALE GENOMIC DNA]</scope>
    <source>
        <strain evidence="2 3">RP-2-7</strain>
    </source>
</reference>
<dbReference type="AlphaFoldDB" id="A0A7Y0ACW7"/>
<dbReference type="PANTHER" id="PTHR43792:SF16">
    <property type="entry name" value="N-ACETYLTRANSFERASE DOMAIN-CONTAINING PROTEIN"/>
    <property type="match status" value="1"/>
</dbReference>
<feature type="domain" description="N-acetyltransferase" evidence="1">
    <location>
        <begin position="11"/>
        <end position="175"/>
    </location>
</feature>
<sequence>MTAPTLETERLRLRAYQPTDLPPLLAMWQQPSFYQHLTGQPATENEVWTKLLRDAGLWAVLGYGYWAIEEKATGAFVGAVGFADFKRVLTPSLGHYPEAGWILAPRLHNQGYGTEALGAALTWGDSHLPEPRTVCIINLANEPSRRLAARLGYREYARAEFNNTPIATLERFRPA</sequence>
<organism evidence="2 3">
    <name type="scientific">Hymenobacter polaris</name>
    <dbReference type="NCBI Taxonomy" id="2682546"/>
    <lineage>
        <taxon>Bacteria</taxon>
        <taxon>Pseudomonadati</taxon>
        <taxon>Bacteroidota</taxon>
        <taxon>Cytophagia</taxon>
        <taxon>Cytophagales</taxon>
        <taxon>Hymenobacteraceae</taxon>
        <taxon>Hymenobacter</taxon>
    </lineage>
</organism>
<dbReference type="Pfam" id="PF13302">
    <property type="entry name" value="Acetyltransf_3"/>
    <property type="match status" value="1"/>
</dbReference>
<dbReference type="Proteomes" id="UP000559626">
    <property type="component" value="Unassembled WGS sequence"/>
</dbReference>
<keyword evidence="2" id="KW-0808">Transferase</keyword>
<dbReference type="GO" id="GO:0016747">
    <property type="term" value="F:acyltransferase activity, transferring groups other than amino-acyl groups"/>
    <property type="evidence" value="ECO:0007669"/>
    <property type="project" value="InterPro"/>
</dbReference>
<dbReference type="InterPro" id="IPR051531">
    <property type="entry name" value="N-acetyltransferase"/>
</dbReference>
<dbReference type="PROSITE" id="PS51186">
    <property type="entry name" value="GNAT"/>
    <property type="match status" value="1"/>
</dbReference>
<dbReference type="Gene3D" id="3.40.630.30">
    <property type="match status" value="1"/>
</dbReference>
<dbReference type="EMBL" id="JABBGH010000001">
    <property type="protein sequence ID" value="NML65020.1"/>
    <property type="molecule type" value="Genomic_DNA"/>
</dbReference>
<comment type="caution">
    <text evidence="2">The sequence shown here is derived from an EMBL/GenBank/DDBJ whole genome shotgun (WGS) entry which is preliminary data.</text>
</comment>
<dbReference type="InterPro" id="IPR016181">
    <property type="entry name" value="Acyl_CoA_acyltransferase"/>
</dbReference>
<protein>
    <submittedName>
        <fullName evidence="2">GNAT family N-acetyltransferase</fullName>
    </submittedName>
</protein>
<dbReference type="InterPro" id="IPR000182">
    <property type="entry name" value="GNAT_dom"/>
</dbReference>
<dbReference type="RefSeq" id="WP_169530280.1">
    <property type="nucleotide sequence ID" value="NZ_JABBGH010000001.1"/>
</dbReference>
<dbReference type="PANTHER" id="PTHR43792">
    <property type="entry name" value="GNAT FAMILY, PUTATIVE (AFU_ORTHOLOGUE AFUA_3G00765)-RELATED-RELATED"/>
    <property type="match status" value="1"/>
</dbReference>
<dbReference type="SUPFAM" id="SSF55729">
    <property type="entry name" value="Acyl-CoA N-acyltransferases (Nat)"/>
    <property type="match status" value="1"/>
</dbReference>
<evidence type="ECO:0000313" key="3">
    <source>
        <dbReference type="Proteomes" id="UP000559626"/>
    </source>
</evidence>
<gene>
    <name evidence="2" type="ORF">HHL22_07350</name>
</gene>
<name>A0A7Y0ACW7_9BACT</name>